<name>A0A2C5XUZ5_9HYPO</name>
<proteinExistence type="predicted"/>
<keyword evidence="2" id="KW-1185">Reference proteome</keyword>
<comment type="caution">
    <text evidence="1">The sequence shown here is derived from an EMBL/GenBank/DDBJ whole genome shotgun (WGS) entry which is preliminary data.</text>
</comment>
<evidence type="ECO:0000313" key="2">
    <source>
        <dbReference type="Proteomes" id="UP000226192"/>
    </source>
</evidence>
<reference evidence="1 2" key="1">
    <citation type="submission" date="2017-06" db="EMBL/GenBank/DDBJ databases">
        <title>Ant-infecting Ophiocordyceps genomes reveal a high diversity of potential behavioral manipulation genes and a possible major role for enterotoxins.</title>
        <authorList>
            <person name="De Bekker C."/>
            <person name="Evans H.C."/>
            <person name="Brachmann A."/>
            <person name="Hughes D.P."/>
        </authorList>
    </citation>
    <scope>NUCLEOTIDE SEQUENCE [LARGE SCALE GENOMIC DNA]</scope>
    <source>
        <strain evidence="1 2">Map64</strain>
    </source>
</reference>
<gene>
    <name evidence="1" type="ORF">CDD81_3568</name>
</gene>
<protein>
    <submittedName>
        <fullName evidence="1">Uncharacterized protein</fullName>
    </submittedName>
</protein>
<accession>A0A2C5XUZ5</accession>
<dbReference type="AlphaFoldDB" id="A0A2C5XUZ5"/>
<sequence length="98" mass="10850">MAPLAFVSARLSWKRRKMSTSVKSRWANQAWVTMLRRSRSMPKKRGLSAMTTTAFCTVERVTSAGRLMSCEASSCRVQDMPKSDVAGSASVFGLSRVK</sequence>
<dbReference type="EMBL" id="NJET01000228">
    <property type="protein sequence ID" value="PHH59213.1"/>
    <property type="molecule type" value="Genomic_DNA"/>
</dbReference>
<evidence type="ECO:0000313" key="1">
    <source>
        <dbReference type="EMBL" id="PHH59213.1"/>
    </source>
</evidence>
<organism evidence="1 2">
    <name type="scientific">Ophiocordyceps australis</name>
    <dbReference type="NCBI Taxonomy" id="1399860"/>
    <lineage>
        <taxon>Eukaryota</taxon>
        <taxon>Fungi</taxon>
        <taxon>Dikarya</taxon>
        <taxon>Ascomycota</taxon>
        <taxon>Pezizomycotina</taxon>
        <taxon>Sordariomycetes</taxon>
        <taxon>Hypocreomycetidae</taxon>
        <taxon>Hypocreales</taxon>
        <taxon>Ophiocordycipitaceae</taxon>
        <taxon>Ophiocordyceps</taxon>
    </lineage>
</organism>
<dbReference type="Proteomes" id="UP000226192">
    <property type="component" value="Unassembled WGS sequence"/>
</dbReference>